<evidence type="ECO:0000256" key="5">
    <source>
        <dbReference type="ARBA" id="ARBA00022475"/>
    </source>
</evidence>
<dbReference type="PANTHER" id="PTHR45453:SF1">
    <property type="entry name" value="PHOSPHATE REGULON SENSOR PROTEIN PHOR"/>
    <property type="match status" value="1"/>
</dbReference>
<dbReference type="Pfam" id="PF00512">
    <property type="entry name" value="HisKA"/>
    <property type="match status" value="1"/>
</dbReference>
<evidence type="ECO:0000256" key="6">
    <source>
        <dbReference type="ARBA" id="ARBA00022553"/>
    </source>
</evidence>
<dbReference type="InterPro" id="IPR000014">
    <property type="entry name" value="PAS"/>
</dbReference>
<dbReference type="InterPro" id="IPR036890">
    <property type="entry name" value="HATPase_C_sf"/>
</dbReference>
<evidence type="ECO:0000256" key="13">
    <source>
        <dbReference type="SAM" id="Phobius"/>
    </source>
</evidence>
<comment type="caution">
    <text evidence="16">The sequence shown here is derived from an EMBL/GenBank/DDBJ whole genome shotgun (WGS) entry which is preliminary data.</text>
</comment>
<keyword evidence="5" id="KW-1003">Cell membrane</keyword>
<dbReference type="GO" id="GO:0016036">
    <property type="term" value="P:cellular response to phosphate starvation"/>
    <property type="evidence" value="ECO:0007669"/>
    <property type="project" value="TreeGrafter"/>
</dbReference>
<dbReference type="InterPro" id="IPR003660">
    <property type="entry name" value="HAMP_dom"/>
</dbReference>
<dbReference type="GO" id="GO:0045121">
    <property type="term" value="C:membrane raft"/>
    <property type="evidence" value="ECO:0007669"/>
    <property type="project" value="UniProtKB-SubCell"/>
</dbReference>
<name>A0A2J9PMQ6_9LACT</name>
<dbReference type="CDD" id="cd00082">
    <property type="entry name" value="HisKA"/>
    <property type="match status" value="1"/>
</dbReference>
<evidence type="ECO:0000256" key="9">
    <source>
        <dbReference type="ARBA" id="ARBA00022777"/>
    </source>
</evidence>
<gene>
    <name evidence="16" type="ORF">A6J77_005130</name>
</gene>
<dbReference type="SUPFAM" id="SSF55785">
    <property type="entry name" value="PYP-like sensor domain (PAS domain)"/>
    <property type="match status" value="1"/>
</dbReference>
<reference evidence="17" key="1">
    <citation type="submission" date="2017-12" db="EMBL/GenBank/DDBJ databases">
        <title>FDA dAtabase for Regulatory Grade micrObial Sequences (FDA-ARGOS): Supporting development and validation of Infectious Disease Dx tests.</title>
        <authorList>
            <person name="Hoffmann M."/>
            <person name="Allard M."/>
            <person name="Evans P."/>
            <person name="Brown E."/>
            <person name="Tallon L."/>
            <person name="Sadzewicz L."/>
            <person name="Sengamalay N."/>
            <person name="Ott S."/>
            <person name="Godinez A."/>
            <person name="Nagaraj S."/>
            <person name="Vavikolanu K."/>
            <person name="Aluvathingal J."/>
            <person name="Nadendla S."/>
            <person name="Sichtig H."/>
        </authorList>
    </citation>
    <scope>NUCLEOTIDE SEQUENCE [LARGE SCALE GENOMIC DNA]</scope>
    <source>
        <strain evidence="17">FDAARGOS_249</strain>
    </source>
</reference>
<dbReference type="CDD" id="cd00075">
    <property type="entry name" value="HATPase"/>
    <property type="match status" value="1"/>
</dbReference>
<dbReference type="GO" id="GO:0000155">
    <property type="term" value="F:phosphorelay sensor kinase activity"/>
    <property type="evidence" value="ECO:0007669"/>
    <property type="project" value="InterPro"/>
</dbReference>
<keyword evidence="10" id="KW-0067">ATP-binding</keyword>
<dbReference type="FunFam" id="1.10.287.130:FF:000001">
    <property type="entry name" value="Two-component sensor histidine kinase"/>
    <property type="match status" value="1"/>
</dbReference>
<keyword evidence="13" id="KW-1133">Transmembrane helix</keyword>
<evidence type="ECO:0000256" key="2">
    <source>
        <dbReference type="ARBA" id="ARBA00004236"/>
    </source>
</evidence>
<protein>
    <recommendedName>
        <fullName evidence="4">histidine kinase</fullName>
        <ecNumber evidence="4">2.7.13.3</ecNumber>
    </recommendedName>
</protein>
<evidence type="ECO:0000256" key="12">
    <source>
        <dbReference type="ARBA" id="ARBA00023136"/>
    </source>
</evidence>
<evidence type="ECO:0000313" key="17">
    <source>
        <dbReference type="Proteomes" id="UP000192813"/>
    </source>
</evidence>
<dbReference type="AlphaFoldDB" id="A0A2J9PMQ6"/>
<dbReference type="Gene3D" id="3.30.565.10">
    <property type="entry name" value="Histidine kinase-like ATPase, C-terminal domain"/>
    <property type="match status" value="1"/>
</dbReference>
<dbReference type="SUPFAM" id="SSF55874">
    <property type="entry name" value="ATPase domain of HSP90 chaperone/DNA topoisomerase II/histidine kinase"/>
    <property type="match status" value="1"/>
</dbReference>
<dbReference type="SUPFAM" id="SSF47384">
    <property type="entry name" value="Homodimeric domain of signal transducing histidine kinase"/>
    <property type="match status" value="1"/>
</dbReference>
<keyword evidence="12 13" id="KW-0472">Membrane</keyword>
<feature type="domain" description="HAMP" evidence="15">
    <location>
        <begin position="190"/>
        <end position="242"/>
    </location>
</feature>
<evidence type="ECO:0000313" key="16">
    <source>
        <dbReference type="EMBL" id="PNL91633.1"/>
    </source>
</evidence>
<evidence type="ECO:0000259" key="14">
    <source>
        <dbReference type="PROSITE" id="PS50109"/>
    </source>
</evidence>
<comment type="catalytic activity">
    <reaction evidence="1">
        <text>ATP + protein L-histidine = ADP + protein N-phospho-L-histidine.</text>
        <dbReference type="EC" id="2.7.13.3"/>
    </reaction>
</comment>
<dbReference type="GO" id="GO:0005524">
    <property type="term" value="F:ATP binding"/>
    <property type="evidence" value="ECO:0007669"/>
    <property type="project" value="UniProtKB-KW"/>
</dbReference>
<dbReference type="GO" id="GO:0004721">
    <property type="term" value="F:phosphoprotein phosphatase activity"/>
    <property type="evidence" value="ECO:0007669"/>
    <property type="project" value="TreeGrafter"/>
</dbReference>
<dbReference type="Pfam" id="PF13188">
    <property type="entry name" value="PAS_8"/>
    <property type="match status" value="1"/>
</dbReference>
<dbReference type="InterPro" id="IPR035965">
    <property type="entry name" value="PAS-like_dom_sf"/>
</dbReference>
<dbReference type="EMBL" id="NBTM02000001">
    <property type="protein sequence ID" value="PNL91633.1"/>
    <property type="molecule type" value="Genomic_DNA"/>
</dbReference>
<dbReference type="EC" id="2.7.13.3" evidence="4"/>
<dbReference type="SMART" id="SM00387">
    <property type="entry name" value="HATPase_c"/>
    <property type="match status" value="1"/>
</dbReference>
<dbReference type="Gene3D" id="1.10.287.130">
    <property type="match status" value="1"/>
</dbReference>
<keyword evidence="7" id="KW-0808">Transferase</keyword>
<dbReference type="FunFam" id="3.30.565.10:FF:000023">
    <property type="entry name" value="PAS domain-containing sensor histidine kinase"/>
    <property type="match status" value="1"/>
</dbReference>
<evidence type="ECO:0000256" key="1">
    <source>
        <dbReference type="ARBA" id="ARBA00000085"/>
    </source>
</evidence>
<keyword evidence="11" id="KW-0902">Two-component regulatory system</keyword>
<feature type="domain" description="Histidine kinase" evidence="14">
    <location>
        <begin position="386"/>
        <end position="605"/>
    </location>
</feature>
<dbReference type="RefSeq" id="WP_083068758.1">
    <property type="nucleotide sequence ID" value="NZ_JALXKY010000004.1"/>
</dbReference>
<dbReference type="GO" id="GO:0005886">
    <property type="term" value="C:plasma membrane"/>
    <property type="evidence" value="ECO:0007669"/>
    <property type="project" value="UniProtKB-SubCell"/>
</dbReference>
<keyword evidence="13" id="KW-0812">Transmembrane</keyword>
<comment type="subcellular location">
    <subcellularLocation>
        <location evidence="2">Cell membrane</location>
    </subcellularLocation>
    <subcellularLocation>
        <location evidence="3">Membrane raft</location>
        <topology evidence="3">Multi-pass membrane protein</topology>
    </subcellularLocation>
</comment>
<dbReference type="Proteomes" id="UP000192813">
    <property type="component" value="Unassembled WGS sequence"/>
</dbReference>
<proteinExistence type="predicted"/>
<dbReference type="InterPro" id="IPR003661">
    <property type="entry name" value="HisK_dim/P_dom"/>
</dbReference>
<feature type="transmembrane region" description="Helical" evidence="13">
    <location>
        <begin position="166"/>
        <end position="186"/>
    </location>
</feature>
<evidence type="ECO:0000256" key="3">
    <source>
        <dbReference type="ARBA" id="ARBA00004314"/>
    </source>
</evidence>
<evidence type="ECO:0000256" key="8">
    <source>
        <dbReference type="ARBA" id="ARBA00022741"/>
    </source>
</evidence>
<organism evidence="16 17">
    <name type="scientific">Aerococcus viridans</name>
    <dbReference type="NCBI Taxonomy" id="1377"/>
    <lineage>
        <taxon>Bacteria</taxon>
        <taxon>Bacillati</taxon>
        <taxon>Bacillota</taxon>
        <taxon>Bacilli</taxon>
        <taxon>Lactobacillales</taxon>
        <taxon>Aerococcaceae</taxon>
        <taxon>Aerococcus</taxon>
    </lineage>
</organism>
<dbReference type="PRINTS" id="PR00344">
    <property type="entry name" value="BCTRLSENSOR"/>
</dbReference>
<sequence>MQKLIQSITTVFALLFILYSVIFAFTVNRFVTDTVNDEVQNTLINVVSTIRPSFRSLDPVDINDNTAEFRDVKRTIQPMVNLNDRILIYDADGNKVYSVGNDQLLNDAAFRDYEENMDNRFEQEETEKDTVIYSYSERIANSKGEVLGYIQVLRNFPLNRPVEENIIFIAVAMGIGAVSLLVGFFVHFNRRIHLPILAINRQLSHMANNDYDLKYTPVNIEEFDEIGENINDLSNELALQEFQITNQTHRMNKLVDAMMLGVVMVDKDHIVRLANPAMYEILGLDEQIEGRRFEEVLQSYRLIQMLNQASKTKAKINEEIYLYYPREVILDVNVIHLSSEEMDAYFDADTNEELPSSGDSEQIILLIYDITDIRHLEKVRSDFISNASHELKTPVTALQGFTETLLDGAIEDHDTAIEFVKIMQKESNRLGSLIKDILDLAKIEQDQVQQTTELLVADELVEDVFQHLSGRARDKHIELRMEENLSANVAFRGDRGRILQVLTNLIHNGIIYNNPHGYVKVAISEWDNTIQFDISDNGIGIPQEDLPRIFERFYRVSKDRSTASGGTGLGLSIVRNILEHMGGSIEVDSEFGKGTNFTVYIPKMDAIDLEEDDEESEE</sequence>
<dbReference type="Pfam" id="PF02518">
    <property type="entry name" value="HATPase_c"/>
    <property type="match status" value="1"/>
</dbReference>
<accession>A0A2J9PMQ6</accession>
<evidence type="ECO:0000256" key="7">
    <source>
        <dbReference type="ARBA" id="ARBA00022679"/>
    </source>
</evidence>
<evidence type="ECO:0000256" key="11">
    <source>
        <dbReference type="ARBA" id="ARBA00023012"/>
    </source>
</evidence>
<keyword evidence="8" id="KW-0547">Nucleotide-binding</keyword>
<keyword evidence="6" id="KW-0597">Phosphoprotein</keyword>
<dbReference type="PANTHER" id="PTHR45453">
    <property type="entry name" value="PHOSPHATE REGULON SENSOR PROTEIN PHOR"/>
    <property type="match status" value="1"/>
</dbReference>
<dbReference type="NCBIfam" id="NF046044">
    <property type="entry name" value="PnpS"/>
    <property type="match status" value="1"/>
</dbReference>
<dbReference type="InterPro" id="IPR050351">
    <property type="entry name" value="BphY/WalK/GraS-like"/>
</dbReference>
<keyword evidence="9 16" id="KW-0418">Kinase</keyword>
<dbReference type="InterPro" id="IPR004358">
    <property type="entry name" value="Sig_transdc_His_kin-like_C"/>
</dbReference>
<dbReference type="PROSITE" id="PS50885">
    <property type="entry name" value="HAMP"/>
    <property type="match status" value="1"/>
</dbReference>
<evidence type="ECO:0000259" key="15">
    <source>
        <dbReference type="PROSITE" id="PS50885"/>
    </source>
</evidence>
<dbReference type="InterPro" id="IPR005467">
    <property type="entry name" value="His_kinase_dom"/>
</dbReference>
<dbReference type="PROSITE" id="PS50109">
    <property type="entry name" value="HIS_KIN"/>
    <property type="match status" value="1"/>
</dbReference>
<dbReference type="InterPro" id="IPR003594">
    <property type="entry name" value="HATPase_dom"/>
</dbReference>
<dbReference type="InterPro" id="IPR036097">
    <property type="entry name" value="HisK_dim/P_sf"/>
</dbReference>
<dbReference type="Gene3D" id="3.30.450.20">
    <property type="entry name" value="PAS domain"/>
    <property type="match status" value="1"/>
</dbReference>
<evidence type="ECO:0000256" key="4">
    <source>
        <dbReference type="ARBA" id="ARBA00012438"/>
    </source>
</evidence>
<evidence type="ECO:0000256" key="10">
    <source>
        <dbReference type="ARBA" id="ARBA00022840"/>
    </source>
</evidence>
<dbReference type="SMART" id="SM00388">
    <property type="entry name" value="HisKA"/>
    <property type="match status" value="1"/>
</dbReference>